<feature type="chain" id="PRO_5041897072" description="Six-bladed beta-propeller-like protein" evidence="1">
    <location>
        <begin position="18"/>
        <end position="338"/>
    </location>
</feature>
<comment type="caution">
    <text evidence="2">The sequence shown here is derived from an EMBL/GenBank/DDBJ whole genome shotgun (WGS) entry which is preliminary data.</text>
</comment>
<evidence type="ECO:0008006" key="4">
    <source>
        <dbReference type="Google" id="ProtNLM"/>
    </source>
</evidence>
<dbReference type="InterPro" id="IPR011042">
    <property type="entry name" value="6-blade_b-propeller_TolB-like"/>
</dbReference>
<feature type="signal peptide" evidence="1">
    <location>
        <begin position="1"/>
        <end position="17"/>
    </location>
</feature>
<keyword evidence="3" id="KW-1185">Reference proteome</keyword>
<organism evidence="2 3">
    <name type="scientific">Aspergillus nanangensis</name>
    <dbReference type="NCBI Taxonomy" id="2582783"/>
    <lineage>
        <taxon>Eukaryota</taxon>
        <taxon>Fungi</taxon>
        <taxon>Dikarya</taxon>
        <taxon>Ascomycota</taxon>
        <taxon>Pezizomycotina</taxon>
        <taxon>Eurotiomycetes</taxon>
        <taxon>Eurotiomycetidae</taxon>
        <taxon>Eurotiales</taxon>
        <taxon>Aspergillaceae</taxon>
        <taxon>Aspergillus</taxon>
        <taxon>Aspergillus subgen. Circumdati</taxon>
    </lineage>
</organism>
<dbReference type="Gene3D" id="2.120.10.30">
    <property type="entry name" value="TolB, C-terminal domain"/>
    <property type="match status" value="1"/>
</dbReference>
<proteinExistence type="predicted"/>
<dbReference type="EMBL" id="VCAU01000018">
    <property type="protein sequence ID" value="KAF9891449.1"/>
    <property type="molecule type" value="Genomic_DNA"/>
</dbReference>
<protein>
    <recommendedName>
        <fullName evidence="4">Six-bladed beta-propeller-like protein</fullName>
    </recommendedName>
</protein>
<dbReference type="Proteomes" id="UP001194746">
    <property type="component" value="Unassembled WGS sequence"/>
</dbReference>
<name>A0AAD4GV89_ASPNN</name>
<dbReference type="AlphaFoldDB" id="A0AAD4GV89"/>
<reference evidence="2" key="1">
    <citation type="journal article" date="2019" name="Beilstein J. Org. Chem.">
        <title>Nanangenines: drimane sesquiterpenoids as the dominant metabolite cohort of a novel Australian fungus, Aspergillus nanangensis.</title>
        <authorList>
            <person name="Lacey H.J."/>
            <person name="Gilchrist C.L.M."/>
            <person name="Crombie A."/>
            <person name="Kalaitzis J.A."/>
            <person name="Vuong D."/>
            <person name="Rutledge P.J."/>
            <person name="Turner P."/>
            <person name="Pitt J.I."/>
            <person name="Lacey E."/>
            <person name="Chooi Y.H."/>
            <person name="Piggott A.M."/>
        </authorList>
    </citation>
    <scope>NUCLEOTIDE SEQUENCE</scope>
    <source>
        <strain evidence="2">MST-FP2251</strain>
    </source>
</reference>
<accession>A0AAD4GV89</accession>
<dbReference type="PANTHER" id="PTHR42060:SF1">
    <property type="entry name" value="NHL REPEAT-CONTAINING PROTEIN"/>
    <property type="match status" value="1"/>
</dbReference>
<evidence type="ECO:0000313" key="3">
    <source>
        <dbReference type="Proteomes" id="UP001194746"/>
    </source>
</evidence>
<reference evidence="2" key="2">
    <citation type="submission" date="2020-02" db="EMBL/GenBank/DDBJ databases">
        <authorList>
            <person name="Gilchrist C.L.M."/>
            <person name="Chooi Y.-H."/>
        </authorList>
    </citation>
    <scope>NUCLEOTIDE SEQUENCE</scope>
    <source>
        <strain evidence="2">MST-FP2251</strain>
    </source>
</reference>
<keyword evidence="1" id="KW-0732">Signal</keyword>
<evidence type="ECO:0000313" key="2">
    <source>
        <dbReference type="EMBL" id="KAF9891449.1"/>
    </source>
</evidence>
<dbReference type="SUPFAM" id="SSF63829">
    <property type="entry name" value="Calcium-dependent phosphotriesterase"/>
    <property type="match status" value="1"/>
</dbReference>
<evidence type="ECO:0000256" key="1">
    <source>
        <dbReference type="SAM" id="SignalP"/>
    </source>
</evidence>
<sequence length="338" mass="35347">MFLKALFSLAVPALALAADILPSTVVTQLELGTWLESIAVRPNGDLLTTLIQPTPDIILVRNPSSHQPVTELLTTIPALSRLLGITEVPTGQRGVETYLVVGDDGNKSCSAYTVTFGQGQHGEPIVSKVLDFDADTTFVNGVTSIPGVDNAVLVADSVGHIGYLNITSGIFDATAFDYPALKPDDTASLPIGVNGIKIHEGYLYFSNFNFATLSRIAISTTGYPCHGASTELVADLVKIGVAGVDDFAFDKIGNIYATSNIDNKLVYVEVFSGKSTVVVGGDLEMTVAGDTAVAFGRRESDAATLYVVTAGAQGAPVGGNKTEGAKVVAVDTSKLYLN</sequence>
<dbReference type="InterPro" id="IPR052998">
    <property type="entry name" value="Hetero-Diels-Alderase-like"/>
</dbReference>
<dbReference type="PANTHER" id="PTHR42060">
    <property type="entry name" value="NHL REPEAT-CONTAINING PROTEIN-RELATED"/>
    <property type="match status" value="1"/>
</dbReference>
<gene>
    <name evidence="2" type="ORF">FE257_003915</name>
</gene>